<dbReference type="AlphaFoldDB" id="A0A914HBJ1"/>
<evidence type="ECO:0000313" key="3">
    <source>
        <dbReference type="WBParaSite" id="Gr19_v10_g15083.t1"/>
    </source>
</evidence>
<evidence type="ECO:0000313" key="2">
    <source>
        <dbReference type="Proteomes" id="UP000887572"/>
    </source>
</evidence>
<proteinExistence type="predicted"/>
<organism evidence="2 3">
    <name type="scientific">Globodera rostochiensis</name>
    <name type="common">Golden nematode worm</name>
    <name type="synonym">Heterodera rostochiensis</name>
    <dbReference type="NCBI Taxonomy" id="31243"/>
    <lineage>
        <taxon>Eukaryota</taxon>
        <taxon>Metazoa</taxon>
        <taxon>Ecdysozoa</taxon>
        <taxon>Nematoda</taxon>
        <taxon>Chromadorea</taxon>
        <taxon>Rhabditida</taxon>
        <taxon>Tylenchina</taxon>
        <taxon>Tylenchomorpha</taxon>
        <taxon>Tylenchoidea</taxon>
        <taxon>Heteroderidae</taxon>
        <taxon>Heteroderinae</taxon>
        <taxon>Globodera</taxon>
    </lineage>
</organism>
<accession>A0A914HBJ1</accession>
<protein>
    <submittedName>
        <fullName evidence="3">Cytochrome c domain-containing protein</fullName>
    </submittedName>
</protein>
<reference evidence="3" key="1">
    <citation type="submission" date="2022-11" db="UniProtKB">
        <authorList>
            <consortium name="WormBaseParasite"/>
        </authorList>
    </citation>
    <scope>IDENTIFICATION</scope>
</reference>
<dbReference type="WBParaSite" id="Gr19_v10_g15083.t1">
    <property type="protein sequence ID" value="Gr19_v10_g15083.t1"/>
    <property type="gene ID" value="Gr19_v10_g15083"/>
</dbReference>
<dbReference type="Proteomes" id="UP000887572">
    <property type="component" value="Unplaced"/>
</dbReference>
<feature type="region of interest" description="Disordered" evidence="1">
    <location>
        <begin position="169"/>
        <end position="193"/>
    </location>
</feature>
<sequence length="193" mass="21412">MGHQGSAANFPCVLCHAKKGELGASSVGPRTLEGIRDDAQFRRHSIASPQFLDIAPTNIVPPTLHILMGIGQRILDYVERVAGEDGRASQLEQWLKTKHCRRDPRSRNYTGNAIKGLLSDPSPEELACFLPAGELRDVLLQLMSGLRIVYSLSKARMLDEEGLSKLEEWTKTSKISTPIPDENDPPRGRRMTQ</sequence>
<evidence type="ECO:0000256" key="1">
    <source>
        <dbReference type="SAM" id="MobiDB-lite"/>
    </source>
</evidence>
<name>A0A914HBJ1_GLORO</name>
<keyword evidence="2" id="KW-1185">Reference proteome</keyword>